<dbReference type="AlphaFoldDB" id="A0A327K2H8"/>
<reference evidence="1 2" key="1">
    <citation type="submission" date="2017-07" db="EMBL/GenBank/DDBJ databases">
        <title>Draft Genome Sequences of Select Purple Nonsulfur Bacteria.</title>
        <authorList>
            <person name="Lasarre B."/>
            <person name="Mckinlay J.B."/>
        </authorList>
    </citation>
    <scope>NUCLEOTIDE SEQUENCE [LARGE SCALE GENOMIC DNA]</scope>
    <source>
        <strain evidence="1 2">DSM 11290</strain>
    </source>
</reference>
<dbReference type="OrthoDB" id="8447154at2"/>
<dbReference type="RefSeq" id="WP_111432761.1">
    <property type="nucleotide sequence ID" value="NZ_JACIGG010000012.1"/>
</dbReference>
<sequence length="360" mass="39767">MTADMTAASGGTGPAGQVQAGRRAILHIGLHKTGTTYLQRCLFENIKALEDLGFFCPSPSGSRVVAAHNLAREVRKTRQFEPNGMLWHHVLPAFAASNAETLLLTSECFDLSLPRHMARFRELLGSMEVTVLLCLRHPIDLIQSMYSQITKSERDDDFAAFVEHRVTKDNRLRFDRLHRQWSKAFGAENVRVLFYEEIRDNLLEVFLREMGAEALLAKGAPRLPDARVINASADERLIALRVACAARAKATGMDPARYRDEIEPALLRLATRRGWTDSKLKLVTPALAARIEDACRPEIEALNDRVPLPASYFTFPANRDAATSPEDALIDGLADALLSGDLTVAGAARPSLLSRLLGRG</sequence>
<organism evidence="1 2">
    <name type="scientific">Rhodobium orientis</name>
    <dbReference type="NCBI Taxonomy" id="34017"/>
    <lineage>
        <taxon>Bacteria</taxon>
        <taxon>Pseudomonadati</taxon>
        <taxon>Pseudomonadota</taxon>
        <taxon>Alphaproteobacteria</taxon>
        <taxon>Hyphomicrobiales</taxon>
        <taxon>Rhodobiaceae</taxon>
        <taxon>Rhodobium</taxon>
    </lineage>
</organism>
<accession>A0A327K2H8</accession>
<dbReference type="Gene3D" id="3.40.50.300">
    <property type="entry name" value="P-loop containing nucleotide triphosphate hydrolases"/>
    <property type="match status" value="1"/>
</dbReference>
<gene>
    <name evidence="1" type="ORF">CH339_02840</name>
</gene>
<evidence type="ECO:0000313" key="1">
    <source>
        <dbReference type="EMBL" id="RAI29598.1"/>
    </source>
</evidence>
<proteinExistence type="predicted"/>
<protein>
    <submittedName>
        <fullName evidence="1">Uncharacterized protein</fullName>
    </submittedName>
</protein>
<name>A0A327K2H8_9HYPH</name>
<dbReference type="Proteomes" id="UP000249299">
    <property type="component" value="Unassembled WGS sequence"/>
</dbReference>
<comment type="caution">
    <text evidence="1">The sequence shown here is derived from an EMBL/GenBank/DDBJ whole genome shotgun (WGS) entry which is preliminary data.</text>
</comment>
<dbReference type="InterPro" id="IPR027417">
    <property type="entry name" value="P-loop_NTPase"/>
</dbReference>
<evidence type="ECO:0000313" key="2">
    <source>
        <dbReference type="Proteomes" id="UP000249299"/>
    </source>
</evidence>
<dbReference type="SUPFAM" id="SSF52540">
    <property type="entry name" value="P-loop containing nucleoside triphosphate hydrolases"/>
    <property type="match status" value="1"/>
</dbReference>
<dbReference type="EMBL" id="NPEV01000003">
    <property type="protein sequence ID" value="RAI29598.1"/>
    <property type="molecule type" value="Genomic_DNA"/>
</dbReference>
<keyword evidence="2" id="KW-1185">Reference proteome</keyword>